<keyword evidence="1" id="KW-0472">Membrane</keyword>
<evidence type="ECO:0000313" key="3">
    <source>
        <dbReference type="Proteomes" id="UP000228920"/>
    </source>
</evidence>
<reference evidence="3" key="1">
    <citation type="submission" date="2017-09" db="EMBL/GenBank/DDBJ databases">
        <title>Depth-based differentiation of microbial function through sediment-hosted aquifers and enrichment of novel symbionts in the deep terrestrial subsurface.</title>
        <authorList>
            <person name="Probst A.J."/>
            <person name="Ladd B."/>
            <person name="Jarett J.K."/>
            <person name="Geller-Mcgrath D.E."/>
            <person name="Sieber C.M.K."/>
            <person name="Emerson J.B."/>
            <person name="Anantharaman K."/>
            <person name="Thomas B.C."/>
            <person name="Malmstrom R."/>
            <person name="Stieglmeier M."/>
            <person name="Klingl A."/>
            <person name="Woyke T."/>
            <person name="Ryan C.M."/>
            <person name="Banfield J.F."/>
        </authorList>
    </citation>
    <scope>NUCLEOTIDE SEQUENCE [LARGE SCALE GENOMIC DNA]</scope>
</reference>
<evidence type="ECO:0000256" key="1">
    <source>
        <dbReference type="SAM" id="Phobius"/>
    </source>
</evidence>
<sequence>MNIPKQLTTVTTFSKVLAGILFILLPVLGFYLGMHYQKIVNETALLESNVISPPVQGLPDTKEVLVPSVLLANPGPYINKIVKVQAIVIPNNLACTLRNCGPGVACCNTCGGGLFLSDSSGETAIPSSNTEGSIHLIGEGVSCSGMDCDIKCTPLEKGETYIVTGKLVEKTNTGGKTYELEYISHSPAHPSEIIFNGTRLKEGDIFNFSP</sequence>
<feature type="non-terminal residue" evidence="2">
    <location>
        <position position="210"/>
    </location>
</feature>
<keyword evidence="1" id="KW-0812">Transmembrane</keyword>
<accession>A0A2M7TJN0</accession>
<comment type="caution">
    <text evidence="2">The sequence shown here is derived from an EMBL/GenBank/DDBJ whole genome shotgun (WGS) entry which is preliminary data.</text>
</comment>
<evidence type="ECO:0000313" key="2">
    <source>
        <dbReference type="EMBL" id="PIZ46667.1"/>
    </source>
</evidence>
<feature type="transmembrane region" description="Helical" evidence="1">
    <location>
        <begin position="12"/>
        <end position="32"/>
    </location>
</feature>
<gene>
    <name evidence="2" type="ORF">COY32_02980</name>
</gene>
<proteinExistence type="predicted"/>
<keyword evidence="1" id="KW-1133">Transmembrane helix</keyword>
<organism evidence="2 3">
    <name type="scientific">candidate division WWE3 bacterium CG_4_10_14_0_2_um_filter_41_14</name>
    <dbReference type="NCBI Taxonomy" id="1975072"/>
    <lineage>
        <taxon>Bacteria</taxon>
        <taxon>Katanobacteria</taxon>
    </lineage>
</organism>
<dbReference type="Proteomes" id="UP000228920">
    <property type="component" value="Unassembled WGS sequence"/>
</dbReference>
<dbReference type="AlphaFoldDB" id="A0A2M7TJN0"/>
<name>A0A2M7TJN0_UNCKA</name>
<dbReference type="EMBL" id="PFNL01000086">
    <property type="protein sequence ID" value="PIZ46667.1"/>
    <property type="molecule type" value="Genomic_DNA"/>
</dbReference>
<protein>
    <submittedName>
        <fullName evidence="2">Uncharacterized protein</fullName>
    </submittedName>
</protein>